<dbReference type="GO" id="GO:0003677">
    <property type="term" value="F:DNA binding"/>
    <property type="evidence" value="ECO:0007669"/>
    <property type="project" value="UniProtKB-KW"/>
</dbReference>
<dbReference type="SUPFAM" id="SSF47413">
    <property type="entry name" value="lambda repressor-like DNA-binding domains"/>
    <property type="match status" value="1"/>
</dbReference>
<accession>A0A1I0FS53</accession>
<gene>
    <name evidence="4" type="ORF">SAMN05660297_02919</name>
</gene>
<keyword evidence="5" id="KW-1185">Reference proteome</keyword>
<dbReference type="PANTHER" id="PTHR46558:SF13">
    <property type="entry name" value="HTH-TYPE TRANSCRIPTIONAL REGULATOR IMMR"/>
    <property type="match status" value="1"/>
</dbReference>
<proteinExistence type="predicted"/>
<evidence type="ECO:0000256" key="1">
    <source>
        <dbReference type="ARBA" id="ARBA00023125"/>
    </source>
</evidence>
<keyword evidence="1 4" id="KW-0238">DNA-binding</keyword>
<keyword evidence="2" id="KW-0812">Transmembrane</keyword>
<sequence>MQLGDKLRTLRKKQGLSQEDLAERLHVSRQSISKWESGQSTPEIQKILLLCDLFEISADALLRDQDSSSDNPSSIKNTQDPFLQWMKRHQRELAIILAFFFFVSIMLNMQARSTIQNYQWSTTWVRDRIYVSFFDELHRYQNHINDYFNQEDTLDPHDLKIQSDRMFQMANNHVGLDRGNKKGASSILIGISNSAQWVSDALEDQESLTTNELQRIQEFLLLLEEILLLEESYREKLRTHGENIKSTDTYEALYSKVMEMLLLTFLYGLEADQVRL</sequence>
<keyword evidence="2" id="KW-0472">Membrane</keyword>
<keyword evidence="2" id="KW-1133">Transmembrane helix</keyword>
<dbReference type="EMBL" id="FOHU01000016">
    <property type="protein sequence ID" value="SET61146.1"/>
    <property type="molecule type" value="Genomic_DNA"/>
</dbReference>
<dbReference type="STRING" id="426128.SAMN05660297_02919"/>
<feature type="transmembrane region" description="Helical" evidence="2">
    <location>
        <begin position="93"/>
        <end position="111"/>
    </location>
</feature>
<dbReference type="Proteomes" id="UP000199568">
    <property type="component" value="Unassembled WGS sequence"/>
</dbReference>
<evidence type="ECO:0000313" key="5">
    <source>
        <dbReference type="Proteomes" id="UP000199568"/>
    </source>
</evidence>
<feature type="domain" description="HTH cro/C1-type" evidence="3">
    <location>
        <begin position="7"/>
        <end position="61"/>
    </location>
</feature>
<dbReference type="InterPro" id="IPR010982">
    <property type="entry name" value="Lambda_DNA-bd_dom_sf"/>
</dbReference>
<dbReference type="PANTHER" id="PTHR46558">
    <property type="entry name" value="TRACRIPTIONAL REGULATORY PROTEIN-RELATED-RELATED"/>
    <property type="match status" value="1"/>
</dbReference>
<dbReference type="OrthoDB" id="9801008at2"/>
<dbReference type="Pfam" id="PF01381">
    <property type="entry name" value="HTH_3"/>
    <property type="match status" value="1"/>
</dbReference>
<dbReference type="SMART" id="SM00530">
    <property type="entry name" value="HTH_XRE"/>
    <property type="match status" value="1"/>
</dbReference>
<dbReference type="RefSeq" id="WP_090445683.1">
    <property type="nucleotide sequence ID" value="NZ_FOHU01000016.1"/>
</dbReference>
<dbReference type="AlphaFoldDB" id="A0A1I0FS53"/>
<evidence type="ECO:0000313" key="4">
    <source>
        <dbReference type="EMBL" id="SET61146.1"/>
    </source>
</evidence>
<organism evidence="4 5">
    <name type="scientific">Natronincola peptidivorans</name>
    <dbReference type="NCBI Taxonomy" id="426128"/>
    <lineage>
        <taxon>Bacteria</taxon>
        <taxon>Bacillati</taxon>
        <taxon>Bacillota</taxon>
        <taxon>Clostridia</taxon>
        <taxon>Peptostreptococcales</taxon>
        <taxon>Natronincolaceae</taxon>
        <taxon>Natronincola</taxon>
    </lineage>
</organism>
<name>A0A1I0FS53_9FIRM</name>
<dbReference type="CDD" id="cd00093">
    <property type="entry name" value="HTH_XRE"/>
    <property type="match status" value="1"/>
</dbReference>
<evidence type="ECO:0000256" key="2">
    <source>
        <dbReference type="SAM" id="Phobius"/>
    </source>
</evidence>
<dbReference type="PROSITE" id="PS50943">
    <property type="entry name" value="HTH_CROC1"/>
    <property type="match status" value="1"/>
</dbReference>
<reference evidence="4 5" key="1">
    <citation type="submission" date="2016-10" db="EMBL/GenBank/DDBJ databases">
        <authorList>
            <person name="de Groot N.N."/>
        </authorList>
    </citation>
    <scope>NUCLEOTIDE SEQUENCE [LARGE SCALE GENOMIC DNA]</scope>
    <source>
        <strain evidence="4 5">DSM 18979</strain>
    </source>
</reference>
<evidence type="ECO:0000259" key="3">
    <source>
        <dbReference type="PROSITE" id="PS50943"/>
    </source>
</evidence>
<protein>
    <submittedName>
        <fullName evidence="4">DNA-binding transcriptional regulator, XRE-family HTH domain</fullName>
    </submittedName>
</protein>
<dbReference type="Gene3D" id="1.10.260.40">
    <property type="entry name" value="lambda repressor-like DNA-binding domains"/>
    <property type="match status" value="1"/>
</dbReference>
<dbReference type="InterPro" id="IPR001387">
    <property type="entry name" value="Cro/C1-type_HTH"/>
</dbReference>